<organism evidence="2 3">
    <name type="scientific">Profundibacterium mesophilum KAUST100406-0324</name>
    <dbReference type="NCBI Taxonomy" id="1037889"/>
    <lineage>
        <taxon>Bacteria</taxon>
        <taxon>Pseudomonadati</taxon>
        <taxon>Pseudomonadota</taxon>
        <taxon>Alphaproteobacteria</taxon>
        <taxon>Rhodobacterales</taxon>
        <taxon>Roseobacteraceae</taxon>
        <taxon>Profundibacterium</taxon>
    </lineage>
</organism>
<comment type="caution">
    <text evidence="2">The sequence shown here is derived from an EMBL/GenBank/DDBJ whole genome shotgun (WGS) entry which is preliminary data.</text>
</comment>
<dbReference type="RefSeq" id="WP_159966433.1">
    <property type="nucleotide sequence ID" value="NZ_APKE01000035.1"/>
</dbReference>
<proteinExistence type="predicted"/>
<feature type="signal peptide" evidence="1">
    <location>
        <begin position="1"/>
        <end position="21"/>
    </location>
</feature>
<evidence type="ECO:0008006" key="4">
    <source>
        <dbReference type="Google" id="ProtNLM"/>
    </source>
</evidence>
<protein>
    <recommendedName>
        <fullName evidence="4">Nuclease</fullName>
    </recommendedName>
</protein>
<sequence>MIRIIAAAALLTGAASGGVSAEQLCLAHVNAQEIVIDRDLLGDEVPKASLARRALGWPSRKLDALKGDYPECGPEILIRSLAQTVPEDEVAGYCLAEDPEQGWLLVPGERGARGRCAKTACERVNGAKTAAINTAVKAIDLSRGPEPDPDGSDMDAVLHSSGAAILKGSSSYILGALGSAASGAGAALSAPAVIAAASVSLVAVGGAVYLCSE</sequence>
<name>A0A921TB45_9RHOB</name>
<feature type="chain" id="PRO_5038128490" description="Nuclease" evidence="1">
    <location>
        <begin position="22"/>
        <end position="213"/>
    </location>
</feature>
<evidence type="ECO:0000313" key="3">
    <source>
        <dbReference type="Proteomes" id="UP000698242"/>
    </source>
</evidence>
<evidence type="ECO:0000313" key="2">
    <source>
        <dbReference type="EMBL" id="KAF0674850.1"/>
    </source>
</evidence>
<dbReference type="AlphaFoldDB" id="A0A921TB45"/>
<evidence type="ECO:0000256" key="1">
    <source>
        <dbReference type="SAM" id="SignalP"/>
    </source>
</evidence>
<dbReference type="OrthoDB" id="7651719at2"/>
<reference evidence="2" key="1">
    <citation type="submission" date="2013-03" db="EMBL/GenBank/DDBJ databases">
        <title>Genome Sequence of the Profundibacterium mesophilum strain KAUST100406-0324T from Red Sea, a novel genus in the family Rhodobacteraceae.</title>
        <authorList>
            <person name="Essack M."/>
            <person name="Alam I."/>
            <person name="Lafi F."/>
            <person name="Alawi W."/>
            <person name="Kamanu F."/>
            <person name="Al-Suwailem A."/>
            <person name="Lee O.O."/>
            <person name="Xu Y."/>
            <person name="Bajic V."/>
            <person name="Qian P.-Y."/>
            <person name="Archer J."/>
        </authorList>
    </citation>
    <scope>NUCLEOTIDE SEQUENCE</scope>
    <source>
        <strain evidence="2">KAUST100406-0324</strain>
    </source>
</reference>
<keyword evidence="3" id="KW-1185">Reference proteome</keyword>
<accession>A0A921TB45</accession>
<dbReference type="Proteomes" id="UP000698242">
    <property type="component" value="Unassembled WGS sequence"/>
</dbReference>
<gene>
    <name evidence="2" type="ORF">PMES_02926</name>
</gene>
<dbReference type="EMBL" id="APKE01000035">
    <property type="protein sequence ID" value="KAF0674850.1"/>
    <property type="molecule type" value="Genomic_DNA"/>
</dbReference>
<keyword evidence="1" id="KW-0732">Signal</keyword>